<organism evidence="2 3">
    <name type="scientific">Nocardiopsis alba (strain ATCC BAA-2165 / BE74)</name>
    <dbReference type="NCBI Taxonomy" id="1205910"/>
    <lineage>
        <taxon>Bacteria</taxon>
        <taxon>Bacillati</taxon>
        <taxon>Actinomycetota</taxon>
        <taxon>Actinomycetes</taxon>
        <taxon>Streptosporangiales</taxon>
        <taxon>Nocardiopsidaceae</taxon>
        <taxon>Nocardiopsis</taxon>
    </lineage>
</organism>
<evidence type="ECO:0000313" key="2">
    <source>
        <dbReference type="EMBL" id="AFR09709.1"/>
    </source>
</evidence>
<dbReference type="PATRIC" id="fig|1205910.3.peg.2753"/>
<dbReference type="Proteomes" id="UP000003779">
    <property type="component" value="Chromosome"/>
</dbReference>
<evidence type="ECO:0000313" key="3">
    <source>
        <dbReference type="Proteomes" id="UP000003779"/>
    </source>
</evidence>
<feature type="region of interest" description="Disordered" evidence="1">
    <location>
        <begin position="1"/>
        <end position="57"/>
    </location>
</feature>
<feature type="region of interest" description="Disordered" evidence="1">
    <location>
        <begin position="116"/>
        <end position="161"/>
    </location>
</feature>
<reference evidence="2 3" key="1">
    <citation type="journal article" date="2012" name="J. Bacteriol.">
        <title>Whole-Genome Sequence of Nocardiopsis alba Strain ATCC BAA-2165, Associated with Honeybees.</title>
        <authorList>
            <person name="Qiao J."/>
            <person name="Chen L."/>
            <person name="Li Y."/>
            <person name="Wang J."/>
            <person name="Zhang W."/>
            <person name="Chen S."/>
        </authorList>
    </citation>
    <scope>NUCLEOTIDE SEQUENCE [LARGE SCALE GENOMIC DNA]</scope>
    <source>
        <strain evidence="3">ATCC BAA-2165 / BE74</strain>
    </source>
</reference>
<evidence type="ECO:0000256" key="1">
    <source>
        <dbReference type="SAM" id="MobiDB-lite"/>
    </source>
</evidence>
<reference evidence="3" key="2">
    <citation type="submission" date="2012-08" db="EMBL/GenBank/DDBJ databases">
        <title>Whole-genome sequence of Nocardiopsis alba strain ATCC BAA-2165 associated with honeybees.</title>
        <authorList>
            <person name="Qiao J."/>
            <person name="Chen L."/>
            <person name="Li Y."/>
            <person name="Wang J."/>
            <person name="Zhang W."/>
            <person name="Chen S."/>
        </authorList>
    </citation>
    <scope>NUCLEOTIDE SEQUENCE [LARGE SCALE GENOMIC DNA]</scope>
    <source>
        <strain evidence="3">ATCC BAA-2165 / BE74</strain>
    </source>
</reference>
<feature type="compositionally biased region" description="Gly residues" evidence="1">
    <location>
        <begin position="37"/>
        <end position="46"/>
    </location>
</feature>
<proteinExistence type="predicted"/>
<accession>J7LFS0</accession>
<dbReference type="EMBL" id="CP003788">
    <property type="protein sequence ID" value="AFR09709.1"/>
    <property type="molecule type" value="Genomic_DNA"/>
</dbReference>
<feature type="compositionally biased region" description="Low complexity" evidence="1">
    <location>
        <begin position="132"/>
        <end position="141"/>
    </location>
</feature>
<sequence length="161" mass="16489">MTAVGRLTGTHRSPGTAGTHGGAGATGSHGRTRATGVGTGPLGSGEPGVLRGPSGGALGRRVRLPGLLRRLPLGLLRGIRVGHRTSDAGVRDRRPAARPVTCVTPAGHERFRIRHVSRRRPENEEATGTSVTPGRGATDTGGRTRGRGGSYSGAEVRSTPL</sequence>
<dbReference type="AlphaFoldDB" id="J7LFS0"/>
<gene>
    <name evidence="2" type="ordered locus">B005_2913</name>
</gene>
<protein>
    <submittedName>
        <fullName evidence="2">Uncharacterized protein</fullName>
    </submittedName>
</protein>
<name>J7LFS0_NOCAA</name>
<feature type="compositionally biased region" description="Gly residues" evidence="1">
    <location>
        <begin position="18"/>
        <end position="27"/>
    </location>
</feature>
<dbReference type="HOGENOM" id="CLU_1641966_0_0_11"/>
<dbReference type="KEGG" id="nal:B005_2913"/>